<dbReference type="Pfam" id="PF14060">
    <property type="entry name" value="DUF4252"/>
    <property type="match status" value="1"/>
</dbReference>
<reference evidence="2" key="1">
    <citation type="journal article" date="2013" name="PLoS ONE">
        <title>Metagenomic insights into the carbohydrate-active enzymes carried by the microorganisms adhering to solid digesta in the rumen of cows.</title>
        <authorList>
            <person name="Wang L."/>
            <person name="Hatem A."/>
            <person name="Catalyurek U.V."/>
            <person name="Morrison M."/>
            <person name="Yu Z."/>
        </authorList>
    </citation>
    <scope>NUCLEOTIDE SEQUENCE</scope>
</reference>
<feature type="signal peptide" evidence="1">
    <location>
        <begin position="1"/>
        <end position="19"/>
    </location>
</feature>
<feature type="chain" id="PRO_5004788885" evidence="1">
    <location>
        <begin position="20"/>
        <end position="166"/>
    </location>
</feature>
<name>W0FRE9_9BACT</name>
<keyword evidence="2" id="KW-0449">Lipoprotein</keyword>
<dbReference type="InterPro" id="IPR025348">
    <property type="entry name" value="DUF4252"/>
</dbReference>
<organism evidence="2">
    <name type="scientific">uncultured bacterium Contig39</name>
    <dbReference type="NCBI Taxonomy" id="1393565"/>
    <lineage>
        <taxon>Bacteria</taxon>
        <taxon>environmental samples</taxon>
    </lineage>
</organism>
<dbReference type="AlphaFoldDB" id="W0FRE9"/>
<sequence>MKRILILLAALLLCLGAAAQNGKSIYQKYSDAEHVSAVYISPAMFRLIGRIPDLETREGNVNLTPVIRSLTGMYILNSENPDINGSLRSEVERFIRSGKYELLMEAKNDGETVRMYTVGSEQIINGFVMLAAQADEVTFICLDGQMPREQFETLVAEQMSDGEPSA</sequence>
<protein>
    <submittedName>
        <fullName evidence="2">Putative lipoprotein</fullName>
    </submittedName>
</protein>
<accession>W0FRE9</accession>
<proteinExistence type="predicted"/>
<dbReference type="EMBL" id="KC246836">
    <property type="protein sequence ID" value="AHF25427.1"/>
    <property type="molecule type" value="Genomic_DNA"/>
</dbReference>
<evidence type="ECO:0000256" key="1">
    <source>
        <dbReference type="SAM" id="SignalP"/>
    </source>
</evidence>
<evidence type="ECO:0000313" key="2">
    <source>
        <dbReference type="EMBL" id="AHF25427.1"/>
    </source>
</evidence>
<keyword evidence="1" id="KW-0732">Signal</keyword>